<evidence type="ECO:0000256" key="7">
    <source>
        <dbReference type="SAM" id="MobiDB-lite"/>
    </source>
</evidence>
<proteinExistence type="inferred from homology"/>
<feature type="transmembrane region" description="Helical" evidence="8">
    <location>
        <begin position="356"/>
        <end position="377"/>
    </location>
</feature>
<evidence type="ECO:0000256" key="2">
    <source>
        <dbReference type="ARBA" id="ARBA00009457"/>
    </source>
</evidence>
<keyword evidence="5 6" id="KW-0472">Membrane</keyword>
<comment type="similarity">
    <text evidence="2 6">Belongs to the CDC50/LEM3 family.</text>
</comment>
<gene>
    <name evidence="9" type="ORF">ACOF00016_LOCUS18184</name>
</gene>
<evidence type="ECO:0008006" key="10">
    <source>
        <dbReference type="Google" id="ProtNLM"/>
    </source>
</evidence>
<dbReference type="EMBL" id="HBIM01024520">
    <property type="protein sequence ID" value="CAE0421547.1"/>
    <property type="molecule type" value="Transcribed_RNA"/>
</dbReference>
<dbReference type="GO" id="GO:0005886">
    <property type="term" value="C:plasma membrane"/>
    <property type="evidence" value="ECO:0007669"/>
    <property type="project" value="TreeGrafter"/>
</dbReference>
<dbReference type="GO" id="GO:0005783">
    <property type="term" value="C:endoplasmic reticulum"/>
    <property type="evidence" value="ECO:0007669"/>
    <property type="project" value="TreeGrafter"/>
</dbReference>
<name>A0A7S3PBZ4_9STRA</name>
<evidence type="ECO:0000256" key="1">
    <source>
        <dbReference type="ARBA" id="ARBA00004141"/>
    </source>
</evidence>
<feature type="transmembrane region" description="Helical" evidence="8">
    <location>
        <begin position="42"/>
        <end position="61"/>
    </location>
</feature>
<organism evidence="9">
    <name type="scientific">Amphora coffeiformis</name>
    <dbReference type="NCBI Taxonomy" id="265554"/>
    <lineage>
        <taxon>Eukaryota</taxon>
        <taxon>Sar</taxon>
        <taxon>Stramenopiles</taxon>
        <taxon>Ochrophyta</taxon>
        <taxon>Bacillariophyta</taxon>
        <taxon>Bacillariophyceae</taxon>
        <taxon>Bacillariophycidae</taxon>
        <taxon>Thalassiophysales</taxon>
        <taxon>Catenulaceae</taxon>
        <taxon>Amphora</taxon>
    </lineage>
</organism>
<comment type="subcellular location">
    <subcellularLocation>
        <location evidence="1">Membrane</location>
        <topology evidence="1">Multi-pass membrane protein</topology>
    </subcellularLocation>
</comment>
<sequence>MAAASELDDDESVLEPSEQTNRPPDVAFAQQRIPAWHPILDPLWVIIALFYLGAILVPVGFKLDSLQDEIIELQEKYDDFYAIEPHECAIGDKFNANHPCQIRFEVTEDMSPPILVHYELTNFHQNHRSYYQSRDDYQLLGRVGEQDPVSKQRCKPLNELGNITLNPCGVTANTFFNDVFKLVEGKDAMGIDLFMSEEGIAWQSDLEYAFAQPEGFRAALCPNNGTLCDETCCTGVDEDGDFAGLEWSCKKPHFEESEGVCYRYYYPEDEKTQYLYETYENIISPLEGVTNEHFVVWMRIATNPTFRKLYGWINEPIPKGQTLVFNVTANYVVSRFRGSKSLILSTNNIFGGRNPYLGASFYGVGFFCLAAGTFFALKQTLRPRKLADPNHLHFKQD</sequence>
<dbReference type="Pfam" id="PF03381">
    <property type="entry name" value="CDC50"/>
    <property type="match status" value="1"/>
</dbReference>
<dbReference type="PANTHER" id="PTHR10926:SF0">
    <property type="entry name" value="CDC50, ISOFORM A"/>
    <property type="match status" value="1"/>
</dbReference>
<feature type="compositionally biased region" description="Acidic residues" evidence="7">
    <location>
        <begin position="1"/>
        <end position="13"/>
    </location>
</feature>
<protein>
    <recommendedName>
        <fullName evidence="10">ALA-interacting subunit</fullName>
    </recommendedName>
</protein>
<dbReference type="AlphaFoldDB" id="A0A7S3PBZ4"/>
<keyword evidence="4 8" id="KW-1133">Transmembrane helix</keyword>
<dbReference type="PIRSF" id="PIRSF015840">
    <property type="entry name" value="DUF284_TM_euk"/>
    <property type="match status" value="1"/>
</dbReference>
<dbReference type="PANTHER" id="PTHR10926">
    <property type="entry name" value="CELL CYCLE CONTROL PROTEIN 50"/>
    <property type="match status" value="1"/>
</dbReference>
<dbReference type="InterPro" id="IPR005045">
    <property type="entry name" value="CDC50/LEM3_fam"/>
</dbReference>
<evidence type="ECO:0000256" key="5">
    <source>
        <dbReference type="ARBA" id="ARBA00023136"/>
    </source>
</evidence>
<dbReference type="GO" id="GO:0005794">
    <property type="term" value="C:Golgi apparatus"/>
    <property type="evidence" value="ECO:0007669"/>
    <property type="project" value="TreeGrafter"/>
</dbReference>
<evidence type="ECO:0000313" key="9">
    <source>
        <dbReference type="EMBL" id="CAE0421547.1"/>
    </source>
</evidence>
<evidence type="ECO:0000256" key="6">
    <source>
        <dbReference type="PIRNR" id="PIRNR015840"/>
    </source>
</evidence>
<evidence type="ECO:0000256" key="3">
    <source>
        <dbReference type="ARBA" id="ARBA00022692"/>
    </source>
</evidence>
<evidence type="ECO:0000256" key="8">
    <source>
        <dbReference type="SAM" id="Phobius"/>
    </source>
</evidence>
<accession>A0A7S3PBZ4</accession>
<keyword evidence="3 8" id="KW-0812">Transmembrane</keyword>
<feature type="region of interest" description="Disordered" evidence="7">
    <location>
        <begin position="1"/>
        <end position="24"/>
    </location>
</feature>
<reference evidence="9" key="1">
    <citation type="submission" date="2021-01" db="EMBL/GenBank/DDBJ databases">
        <authorList>
            <person name="Corre E."/>
            <person name="Pelletier E."/>
            <person name="Niang G."/>
            <person name="Scheremetjew M."/>
            <person name="Finn R."/>
            <person name="Kale V."/>
            <person name="Holt S."/>
            <person name="Cochrane G."/>
            <person name="Meng A."/>
            <person name="Brown T."/>
            <person name="Cohen L."/>
        </authorList>
    </citation>
    <scope>NUCLEOTIDE SEQUENCE</scope>
    <source>
        <strain evidence="9">CCMP127</strain>
    </source>
</reference>
<evidence type="ECO:0000256" key="4">
    <source>
        <dbReference type="ARBA" id="ARBA00022989"/>
    </source>
</evidence>